<dbReference type="EMBL" id="GGFK01015670">
    <property type="protein sequence ID" value="MBW48991.1"/>
    <property type="molecule type" value="Transcribed_RNA"/>
</dbReference>
<sequence length="67" mass="7461">MLCCPMQCCIALLSFIYTLLTSSSNIAAVETIPYVHDDVSPPGEIEASLEGINITRIISDKHRRPRR</sequence>
<accession>A0A2M4B7M4</accession>
<protein>
    <submittedName>
        <fullName evidence="2">Putative secreted protein</fullName>
    </submittedName>
</protein>
<organism evidence="2">
    <name type="scientific">Anopheles triannulatus</name>
    <dbReference type="NCBI Taxonomy" id="58253"/>
    <lineage>
        <taxon>Eukaryota</taxon>
        <taxon>Metazoa</taxon>
        <taxon>Ecdysozoa</taxon>
        <taxon>Arthropoda</taxon>
        <taxon>Hexapoda</taxon>
        <taxon>Insecta</taxon>
        <taxon>Pterygota</taxon>
        <taxon>Neoptera</taxon>
        <taxon>Endopterygota</taxon>
        <taxon>Diptera</taxon>
        <taxon>Nematocera</taxon>
        <taxon>Culicoidea</taxon>
        <taxon>Culicidae</taxon>
        <taxon>Anophelinae</taxon>
        <taxon>Anopheles</taxon>
    </lineage>
</organism>
<feature type="chain" id="PRO_5015005637" evidence="1">
    <location>
        <begin position="24"/>
        <end position="67"/>
    </location>
</feature>
<keyword evidence="1" id="KW-0732">Signal</keyword>
<dbReference type="AlphaFoldDB" id="A0A2M4B7M4"/>
<evidence type="ECO:0000256" key="1">
    <source>
        <dbReference type="SAM" id="SignalP"/>
    </source>
</evidence>
<reference evidence="2" key="1">
    <citation type="submission" date="2018-01" db="EMBL/GenBank/DDBJ databases">
        <title>An insight into the sialome of Amazonian anophelines.</title>
        <authorList>
            <person name="Ribeiro J.M."/>
            <person name="Scarpassa V."/>
            <person name="Calvo E."/>
        </authorList>
    </citation>
    <scope>NUCLEOTIDE SEQUENCE</scope>
    <source>
        <tissue evidence="2">Salivary glands</tissue>
    </source>
</reference>
<feature type="signal peptide" evidence="1">
    <location>
        <begin position="1"/>
        <end position="23"/>
    </location>
</feature>
<name>A0A2M4B7M4_9DIPT</name>
<proteinExistence type="predicted"/>
<evidence type="ECO:0000313" key="2">
    <source>
        <dbReference type="EMBL" id="MBW48991.1"/>
    </source>
</evidence>